<dbReference type="Pfam" id="PF18895">
    <property type="entry name" value="T4SS_pilin"/>
    <property type="match status" value="1"/>
</dbReference>
<keyword evidence="1" id="KW-0472">Membrane</keyword>
<feature type="transmembrane region" description="Helical" evidence="1">
    <location>
        <begin position="66"/>
        <end position="87"/>
    </location>
</feature>
<evidence type="ECO:0000256" key="1">
    <source>
        <dbReference type="SAM" id="Phobius"/>
    </source>
</evidence>
<protein>
    <submittedName>
        <fullName evidence="2">Uncharacterized protein</fullName>
    </submittedName>
</protein>
<feature type="transmembrane region" description="Helical" evidence="1">
    <location>
        <begin position="30"/>
        <end position="51"/>
    </location>
</feature>
<evidence type="ECO:0000313" key="2">
    <source>
        <dbReference type="EMBL" id="OGD84660.1"/>
    </source>
</evidence>
<proteinExistence type="predicted"/>
<dbReference type="Proteomes" id="UP000177069">
    <property type="component" value="Unassembled WGS sequence"/>
</dbReference>
<accession>A0A1F5FYH5</accession>
<name>A0A1F5FYH5_9BACT</name>
<dbReference type="AlphaFoldDB" id="A0A1F5FYH5"/>
<comment type="caution">
    <text evidence="2">The sequence shown here is derived from an EMBL/GenBank/DDBJ whole genome shotgun (WGS) entry which is preliminary data.</text>
</comment>
<dbReference type="InterPro" id="IPR043993">
    <property type="entry name" value="T4SS_pilin"/>
</dbReference>
<evidence type="ECO:0000313" key="3">
    <source>
        <dbReference type="Proteomes" id="UP000177069"/>
    </source>
</evidence>
<gene>
    <name evidence="2" type="ORF">A2696_01555</name>
</gene>
<sequence>MLVVFTNPVFAQPPAQLGDAVDIIENIIKLLAPAAAIAFLIMLIIGGFQFVTSGGDPKAAGAARTTLTYAVIGIVLVVAVWLILLVIKTVTGVNVTNVQIPPGP</sequence>
<keyword evidence="1" id="KW-0812">Transmembrane</keyword>
<dbReference type="EMBL" id="MFBA01000053">
    <property type="protein sequence ID" value="OGD84660.1"/>
    <property type="molecule type" value="Genomic_DNA"/>
</dbReference>
<keyword evidence="1" id="KW-1133">Transmembrane helix</keyword>
<organism evidence="2 3">
    <name type="scientific">Candidatus Curtissbacteria bacterium RIFCSPHIGHO2_01_FULL_41_13</name>
    <dbReference type="NCBI Taxonomy" id="1797745"/>
    <lineage>
        <taxon>Bacteria</taxon>
        <taxon>Candidatus Curtissiibacteriota</taxon>
    </lineage>
</organism>
<reference evidence="2 3" key="1">
    <citation type="journal article" date="2016" name="Nat. Commun.">
        <title>Thousands of microbial genomes shed light on interconnected biogeochemical processes in an aquifer system.</title>
        <authorList>
            <person name="Anantharaman K."/>
            <person name="Brown C.T."/>
            <person name="Hug L.A."/>
            <person name="Sharon I."/>
            <person name="Castelle C.J."/>
            <person name="Probst A.J."/>
            <person name="Thomas B.C."/>
            <person name="Singh A."/>
            <person name="Wilkins M.J."/>
            <person name="Karaoz U."/>
            <person name="Brodie E.L."/>
            <person name="Williams K.H."/>
            <person name="Hubbard S.S."/>
            <person name="Banfield J.F."/>
        </authorList>
    </citation>
    <scope>NUCLEOTIDE SEQUENCE [LARGE SCALE GENOMIC DNA]</scope>
</reference>